<dbReference type="AlphaFoldDB" id="A0A7G9ZAW8"/>
<organism evidence="1">
    <name type="scientific">Candidatus Methanophaga sp. ANME-1 ERB7</name>
    <dbReference type="NCBI Taxonomy" id="2759913"/>
    <lineage>
        <taxon>Archaea</taxon>
        <taxon>Methanobacteriati</taxon>
        <taxon>Methanobacteriota</taxon>
        <taxon>Stenosarchaea group</taxon>
        <taxon>Methanomicrobia</taxon>
        <taxon>Candidatus Methanophagales</taxon>
        <taxon>Candidatus Methanophagaceae</taxon>
        <taxon>Candidatus Methanophaga</taxon>
    </lineage>
</organism>
<protein>
    <recommendedName>
        <fullName evidence="2">DUF4145 domain-containing protein</fullName>
    </recommendedName>
</protein>
<evidence type="ECO:0000313" key="1">
    <source>
        <dbReference type="EMBL" id="QNO57402.1"/>
    </source>
</evidence>
<dbReference type="EMBL" id="MT631687">
    <property type="protein sequence ID" value="QNO57402.1"/>
    <property type="molecule type" value="Genomic_DNA"/>
</dbReference>
<name>A0A7G9ZAW8_9EURY</name>
<gene>
    <name evidence="1" type="ORF">MLPLCDNK_00024</name>
</gene>
<accession>A0A7G9ZAW8</accession>
<proteinExistence type="predicted"/>
<sequence length="207" mass="22948">MNPDDLIKQARRIIANNQSELGMLVEAREFLRVYAGEKSAFFQDLKEVRPSTSQYISIAEDVVDILKAFISHVENGLLEGISIERKAQIDVVSDFLGQADTLLKSNEVPPAAPAVIIGAALEEFLRNWIDEGGLSLGGKKPSLDSYAKVLREAELITKQDVKDITSWSGLRNHAAHGEWAEVNDKNRISQMLGGVNLFMRKYGEHGI</sequence>
<evidence type="ECO:0008006" key="2">
    <source>
        <dbReference type="Google" id="ProtNLM"/>
    </source>
</evidence>
<reference evidence="1" key="1">
    <citation type="submission" date="2020-06" db="EMBL/GenBank/DDBJ databases">
        <title>Unique genomic features of the anaerobic methanotrophic archaea.</title>
        <authorList>
            <person name="Chadwick G.L."/>
            <person name="Skennerton C.T."/>
            <person name="Laso-Perez R."/>
            <person name="Leu A.O."/>
            <person name="Speth D.R."/>
            <person name="Yu H."/>
            <person name="Morgan-Lang C."/>
            <person name="Hatzenpichler R."/>
            <person name="Goudeau D."/>
            <person name="Malmstrom R."/>
            <person name="Brazelton W.J."/>
            <person name="Woyke T."/>
            <person name="Hallam S.J."/>
            <person name="Tyson G.W."/>
            <person name="Wegener G."/>
            <person name="Boetius A."/>
            <person name="Orphan V."/>
        </authorList>
    </citation>
    <scope>NUCLEOTIDE SEQUENCE</scope>
</reference>